<feature type="signal peptide" evidence="1">
    <location>
        <begin position="1"/>
        <end position="31"/>
    </location>
</feature>
<gene>
    <name evidence="2" type="ORF">ACFQSB_17145</name>
</gene>
<keyword evidence="2" id="KW-0255">Endonuclease</keyword>
<keyword evidence="2" id="KW-0378">Hydrolase</keyword>
<evidence type="ECO:0000313" key="3">
    <source>
        <dbReference type="Proteomes" id="UP001596496"/>
    </source>
</evidence>
<dbReference type="Gene3D" id="3.60.10.10">
    <property type="entry name" value="Endonuclease/exonuclease/phosphatase"/>
    <property type="match status" value="1"/>
</dbReference>
<keyword evidence="1" id="KW-0732">Signal</keyword>
<comment type="caution">
    <text evidence="2">The sequence shown here is derived from an EMBL/GenBank/DDBJ whole genome shotgun (WGS) entry which is preliminary data.</text>
</comment>
<organism evidence="2 3">
    <name type="scientific">Sphaerisporangium rhizosphaerae</name>
    <dbReference type="NCBI Taxonomy" id="2269375"/>
    <lineage>
        <taxon>Bacteria</taxon>
        <taxon>Bacillati</taxon>
        <taxon>Actinomycetota</taxon>
        <taxon>Actinomycetes</taxon>
        <taxon>Streptosporangiales</taxon>
        <taxon>Streptosporangiaceae</taxon>
        <taxon>Sphaerisporangium</taxon>
    </lineage>
</organism>
<accession>A0ABW2P830</accession>
<keyword evidence="2" id="KW-0540">Nuclease</keyword>
<evidence type="ECO:0000313" key="2">
    <source>
        <dbReference type="EMBL" id="MFC7383948.1"/>
    </source>
</evidence>
<keyword evidence="3" id="KW-1185">Reference proteome</keyword>
<evidence type="ECO:0000256" key="1">
    <source>
        <dbReference type="SAM" id="SignalP"/>
    </source>
</evidence>
<dbReference type="RefSeq" id="WP_354924696.1">
    <property type="nucleotide sequence ID" value="NZ_JBHTCG010000010.1"/>
</dbReference>
<protein>
    <submittedName>
        <fullName evidence="2">Endonuclease/exonuclease/phosphatase family protein</fullName>
    </submittedName>
</protein>
<dbReference type="EMBL" id="JBHTCG010000010">
    <property type="protein sequence ID" value="MFC7383948.1"/>
    <property type="molecule type" value="Genomic_DNA"/>
</dbReference>
<dbReference type="SUPFAM" id="SSF56219">
    <property type="entry name" value="DNase I-like"/>
    <property type="match status" value="1"/>
</dbReference>
<proteinExistence type="predicted"/>
<dbReference type="Proteomes" id="UP001596496">
    <property type="component" value="Unassembled WGS sequence"/>
</dbReference>
<dbReference type="GO" id="GO:0004519">
    <property type="term" value="F:endonuclease activity"/>
    <property type="evidence" value="ECO:0007669"/>
    <property type="project" value="UniProtKB-KW"/>
</dbReference>
<dbReference type="InterPro" id="IPR036691">
    <property type="entry name" value="Endo/exonu/phosph_ase_sf"/>
</dbReference>
<sequence length="265" mass="27944">MIGVRGGLRAAAVVVLLGSLVGPAGSTAARAATTFKVLQVNLCNSGYAGCYEGGAAVPEAQSLIGRVRPDVLTANEICEGDVAPLRSAMGNGDYEFRQVQDERVAAAIQCTGGRGAYGVAVFSVPRYGKTASAGGWYSTQDSGSERRAWGCGRFGGFWACTTHLSAADEPVALQQCKQLMNEYIPQSHAQYGALPTVVGGDLNLEYDKSDPENAQNCVPAGYFRKGDGDVQHVIASTSFAFVRTDKYGMSHTDHAAFMVTLTAPW</sequence>
<feature type="chain" id="PRO_5046361041" evidence="1">
    <location>
        <begin position="32"/>
        <end position="265"/>
    </location>
</feature>
<reference evidence="3" key="1">
    <citation type="journal article" date="2019" name="Int. J. Syst. Evol. Microbiol.">
        <title>The Global Catalogue of Microorganisms (GCM) 10K type strain sequencing project: providing services to taxonomists for standard genome sequencing and annotation.</title>
        <authorList>
            <consortium name="The Broad Institute Genomics Platform"/>
            <consortium name="The Broad Institute Genome Sequencing Center for Infectious Disease"/>
            <person name="Wu L."/>
            <person name="Ma J."/>
        </authorList>
    </citation>
    <scope>NUCLEOTIDE SEQUENCE [LARGE SCALE GENOMIC DNA]</scope>
    <source>
        <strain evidence="3">CECT 7649</strain>
    </source>
</reference>
<name>A0ABW2P830_9ACTN</name>